<evidence type="ECO:0000313" key="2">
    <source>
        <dbReference type="EMBL" id="REG00960.1"/>
    </source>
</evidence>
<dbReference type="GO" id="GO:0008168">
    <property type="term" value="F:methyltransferase activity"/>
    <property type="evidence" value="ECO:0007669"/>
    <property type="project" value="UniProtKB-KW"/>
</dbReference>
<dbReference type="GO" id="GO:0032259">
    <property type="term" value="P:methylation"/>
    <property type="evidence" value="ECO:0007669"/>
    <property type="project" value="UniProtKB-KW"/>
</dbReference>
<dbReference type="RefSeq" id="WP_239097102.1">
    <property type="nucleotide sequence ID" value="NZ_BONB01000010.1"/>
</dbReference>
<dbReference type="SUPFAM" id="SSF53335">
    <property type="entry name" value="S-adenosyl-L-methionine-dependent methyltransferases"/>
    <property type="match status" value="1"/>
</dbReference>
<dbReference type="PANTHER" id="PTHR12843:SF5">
    <property type="entry name" value="EEF1A LYSINE METHYLTRANSFERASE 2"/>
    <property type="match status" value="1"/>
</dbReference>
<name>A0A3D9ZVI0_9ACTN</name>
<reference evidence="2 3" key="1">
    <citation type="submission" date="2018-08" db="EMBL/GenBank/DDBJ databases">
        <title>Sequencing the genomes of 1000 actinobacteria strains.</title>
        <authorList>
            <person name="Klenk H.-P."/>
        </authorList>
    </citation>
    <scope>NUCLEOTIDE SEQUENCE [LARGE SCALE GENOMIC DNA]</scope>
    <source>
        <strain evidence="2 3">DSM 44099</strain>
    </source>
</reference>
<organism evidence="2 3">
    <name type="scientific">Asanoa ferruginea</name>
    <dbReference type="NCBI Taxonomy" id="53367"/>
    <lineage>
        <taxon>Bacteria</taxon>
        <taxon>Bacillati</taxon>
        <taxon>Actinomycetota</taxon>
        <taxon>Actinomycetes</taxon>
        <taxon>Micromonosporales</taxon>
        <taxon>Micromonosporaceae</taxon>
        <taxon>Asanoa</taxon>
    </lineage>
</organism>
<dbReference type="Gene3D" id="3.40.50.150">
    <property type="entry name" value="Vaccinia Virus protein VP39"/>
    <property type="match status" value="1"/>
</dbReference>
<dbReference type="CDD" id="cd02440">
    <property type="entry name" value="AdoMet_MTases"/>
    <property type="match status" value="1"/>
</dbReference>
<sequence>MSITEAGLAADDAIIDVGAGASVLVDQLLQAGYSDVTTLDVAGDALAVSRERLGTDADRVDWIVGDVLTWQPTRRFQLWHDRAVFHFLTNPADRDRYRQVLQRALAPDGHVVIGAFAEDGPPQCSGLPTARHTIDQLAAQFPGFHLVKAVRNEHHTPAGGVQSFNWVLLTERP</sequence>
<gene>
    <name evidence="2" type="ORF">DFJ67_7031</name>
</gene>
<dbReference type="Proteomes" id="UP000256913">
    <property type="component" value="Unassembled WGS sequence"/>
</dbReference>
<feature type="domain" description="Methyltransferase" evidence="1">
    <location>
        <begin position="14"/>
        <end position="109"/>
    </location>
</feature>
<keyword evidence="3" id="KW-1185">Reference proteome</keyword>
<evidence type="ECO:0000259" key="1">
    <source>
        <dbReference type="Pfam" id="PF13649"/>
    </source>
</evidence>
<dbReference type="InterPro" id="IPR029063">
    <property type="entry name" value="SAM-dependent_MTases_sf"/>
</dbReference>
<protein>
    <submittedName>
        <fullName evidence="2">Methyltransferase family protein</fullName>
    </submittedName>
</protein>
<dbReference type="EMBL" id="QUMQ01000001">
    <property type="protein sequence ID" value="REG00960.1"/>
    <property type="molecule type" value="Genomic_DNA"/>
</dbReference>
<proteinExistence type="predicted"/>
<accession>A0A3D9ZVI0</accession>
<dbReference type="Pfam" id="PF13649">
    <property type="entry name" value="Methyltransf_25"/>
    <property type="match status" value="1"/>
</dbReference>
<evidence type="ECO:0000313" key="3">
    <source>
        <dbReference type="Proteomes" id="UP000256913"/>
    </source>
</evidence>
<keyword evidence="2" id="KW-0808">Transferase</keyword>
<dbReference type="InterPro" id="IPR041698">
    <property type="entry name" value="Methyltransf_25"/>
</dbReference>
<comment type="caution">
    <text evidence="2">The sequence shown here is derived from an EMBL/GenBank/DDBJ whole genome shotgun (WGS) entry which is preliminary data.</text>
</comment>
<dbReference type="AlphaFoldDB" id="A0A3D9ZVI0"/>
<dbReference type="PANTHER" id="PTHR12843">
    <property type="entry name" value="PROTEIN-LYSINE N-METHYLTRANSFERASE METTL10"/>
    <property type="match status" value="1"/>
</dbReference>
<keyword evidence="2" id="KW-0489">Methyltransferase</keyword>